<evidence type="ECO:0000256" key="6">
    <source>
        <dbReference type="RuleBase" id="RU363058"/>
    </source>
</evidence>
<comment type="subcellular location">
    <subcellularLocation>
        <location evidence="1 6">Membrane</location>
        <topology evidence="1 6">Multi-pass membrane protein</topology>
    </subcellularLocation>
</comment>
<dbReference type="GO" id="GO:0016020">
    <property type="term" value="C:membrane"/>
    <property type="evidence" value="ECO:0007669"/>
    <property type="project" value="UniProtKB-SubCell"/>
</dbReference>
<dbReference type="Proteomes" id="UP000886042">
    <property type="component" value="Unassembled WGS sequence"/>
</dbReference>
<evidence type="ECO:0000313" key="8">
    <source>
        <dbReference type="Proteomes" id="UP000886042"/>
    </source>
</evidence>
<dbReference type="EMBL" id="DRMN01000360">
    <property type="protein sequence ID" value="HFB55366.1"/>
    <property type="molecule type" value="Genomic_DNA"/>
</dbReference>
<proteinExistence type="inferred from homology"/>
<evidence type="ECO:0000256" key="2">
    <source>
        <dbReference type="ARBA" id="ARBA00022448"/>
    </source>
</evidence>
<evidence type="ECO:0000256" key="4">
    <source>
        <dbReference type="ARBA" id="ARBA00022989"/>
    </source>
</evidence>
<feature type="transmembrane region" description="Helical" evidence="6">
    <location>
        <begin position="258"/>
        <end position="281"/>
    </location>
</feature>
<dbReference type="PANTHER" id="PTHR11101:SF80">
    <property type="entry name" value="PHOSPHATE TRANSPORTER"/>
    <property type="match status" value="1"/>
</dbReference>
<dbReference type="PANTHER" id="PTHR11101">
    <property type="entry name" value="PHOSPHATE TRANSPORTER"/>
    <property type="match status" value="1"/>
</dbReference>
<keyword evidence="5 6" id="KW-0472">Membrane</keyword>
<feature type="transmembrane region" description="Helical" evidence="6">
    <location>
        <begin position="35"/>
        <end position="54"/>
    </location>
</feature>
<dbReference type="GO" id="GO:0035435">
    <property type="term" value="P:phosphate ion transmembrane transport"/>
    <property type="evidence" value="ECO:0007669"/>
    <property type="project" value="TreeGrafter"/>
</dbReference>
<feature type="transmembrane region" description="Helical" evidence="6">
    <location>
        <begin position="136"/>
        <end position="157"/>
    </location>
</feature>
<keyword evidence="6" id="KW-0592">Phosphate transport</keyword>
<feature type="transmembrane region" description="Helical" evidence="6">
    <location>
        <begin position="234"/>
        <end position="252"/>
    </location>
</feature>
<keyword evidence="4 6" id="KW-1133">Transmembrane helix</keyword>
<dbReference type="InterPro" id="IPR001204">
    <property type="entry name" value="Phos_transporter"/>
</dbReference>
<keyword evidence="2 6" id="KW-0813">Transport</keyword>
<name>A0A7C3C9X7_9PROT</name>
<evidence type="ECO:0000256" key="3">
    <source>
        <dbReference type="ARBA" id="ARBA00022692"/>
    </source>
</evidence>
<feature type="transmembrane region" description="Helical" evidence="6">
    <location>
        <begin position="302"/>
        <end position="320"/>
    </location>
</feature>
<reference evidence="7" key="1">
    <citation type="journal article" date="2020" name="mSystems">
        <title>Genome- and Community-Level Interaction Insights into Carbon Utilization and Element Cycling Functions of Hydrothermarchaeota in Hydrothermal Sediment.</title>
        <authorList>
            <person name="Zhou Z."/>
            <person name="Liu Y."/>
            <person name="Xu W."/>
            <person name="Pan J."/>
            <person name="Luo Z.H."/>
            <person name="Li M."/>
        </authorList>
    </citation>
    <scope>NUCLEOTIDE SEQUENCE [LARGE SCALE GENOMIC DNA]</scope>
    <source>
        <strain evidence="7">HyVt-489</strain>
    </source>
</reference>
<comment type="similarity">
    <text evidence="6">Belongs to the inorganic phosphate transporter (PiT) (TC 2.A.20) family.</text>
</comment>
<evidence type="ECO:0000256" key="5">
    <source>
        <dbReference type="ARBA" id="ARBA00023136"/>
    </source>
</evidence>
<dbReference type="GO" id="GO:0005315">
    <property type="term" value="F:phosphate transmembrane transporter activity"/>
    <property type="evidence" value="ECO:0007669"/>
    <property type="project" value="InterPro"/>
</dbReference>
<comment type="caution">
    <text evidence="7">The sequence shown here is derived from an EMBL/GenBank/DDBJ whole genome shotgun (WGS) entry which is preliminary data.</text>
</comment>
<evidence type="ECO:0000256" key="1">
    <source>
        <dbReference type="ARBA" id="ARBA00004141"/>
    </source>
</evidence>
<dbReference type="Pfam" id="PF01384">
    <property type="entry name" value="PHO4"/>
    <property type="match status" value="1"/>
</dbReference>
<feature type="transmembrane region" description="Helical" evidence="6">
    <location>
        <begin position="348"/>
        <end position="367"/>
    </location>
</feature>
<sequence length="486" mass="50441">MPDIIKSPVVKFAQQLSTKKGRAQTYPAGALNTRFLILSAAFIIACGIFASLFIGSGPGTVYVILAAIAGSYMALNIGANDVANNVSPAFGSGALTLVSAIILAAIFEAAGALIASGNVVSTISKSIIDASMISQTHVFITVMVSALFAGAIWLNLATWVGAPVSTTHSIVGAVLGGGIAAVGFGAVHWDVMSKIAASWVISPLLGGIIAAVFLTLIEKTIFSKRDMLAASRRWVPVLLGVMAAAFSMYLVMKGLKKIIKLDMTTVSMIGGVAFLATSFITRPFVNRASGKLENHRRGVNKLFTIPLIFATALLSFAHGANDVANAIGPLSAVVSAVSNDAIGAKAAIPFWVMGIGALGIVIGLALFGSKLIRKVGKHLTTLDQSRAYCICLSAAITVIAASTLGLPVSSTHIAIGAVFGIGFTREFTMNKKIKYSNDGNSRAPRRLVRRKELLTIASAWVVTVPSAAVLAALIFNILILVNGGVS</sequence>
<feature type="transmembrane region" description="Helical" evidence="6">
    <location>
        <begin position="169"/>
        <end position="189"/>
    </location>
</feature>
<feature type="transmembrane region" description="Helical" evidence="6">
    <location>
        <begin position="387"/>
        <end position="406"/>
    </location>
</feature>
<feature type="transmembrane region" description="Helical" evidence="6">
    <location>
        <begin position="90"/>
        <end position="116"/>
    </location>
</feature>
<evidence type="ECO:0000313" key="7">
    <source>
        <dbReference type="EMBL" id="HFB55366.1"/>
    </source>
</evidence>
<feature type="transmembrane region" description="Helical" evidence="6">
    <location>
        <begin position="195"/>
        <end position="214"/>
    </location>
</feature>
<keyword evidence="3 6" id="KW-0812">Transmembrane</keyword>
<feature type="transmembrane region" description="Helical" evidence="6">
    <location>
        <begin position="60"/>
        <end position="78"/>
    </location>
</feature>
<feature type="transmembrane region" description="Helical" evidence="6">
    <location>
        <begin position="453"/>
        <end position="481"/>
    </location>
</feature>
<dbReference type="AlphaFoldDB" id="A0A7C3C9X7"/>
<organism evidence="7 8">
    <name type="scientific">Hellea balneolensis</name>
    <dbReference type="NCBI Taxonomy" id="287478"/>
    <lineage>
        <taxon>Bacteria</taxon>
        <taxon>Pseudomonadati</taxon>
        <taxon>Pseudomonadota</taxon>
        <taxon>Alphaproteobacteria</taxon>
        <taxon>Maricaulales</taxon>
        <taxon>Robiginitomaculaceae</taxon>
        <taxon>Hellea</taxon>
    </lineage>
</organism>
<gene>
    <name evidence="7" type="ORF">ENJ46_05525</name>
</gene>
<protein>
    <recommendedName>
        <fullName evidence="6">Phosphate transporter</fullName>
    </recommendedName>
</protein>
<accession>A0A7C3C9X7</accession>